<evidence type="ECO:0000313" key="5">
    <source>
        <dbReference type="EMBL" id="VAX20699.1"/>
    </source>
</evidence>
<accession>A0A3B1BRZ8</accession>
<proteinExistence type="predicted"/>
<keyword evidence="2" id="KW-0238">DNA-binding</keyword>
<reference evidence="5" key="1">
    <citation type="submission" date="2018-06" db="EMBL/GenBank/DDBJ databases">
        <authorList>
            <person name="Zhirakovskaya E."/>
        </authorList>
    </citation>
    <scope>NUCLEOTIDE SEQUENCE</scope>
</reference>
<keyword evidence="3" id="KW-0804">Transcription</keyword>
<organism evidence="5">
    <name type="scientific">hydrothermal vent metagenome</name>
    <dbReference type="NCBI Taxonomy" id="652676"/>
    <lineage>
        <taxon>unclassified sequences</taxon>
        <taxon>metagenomes</taxon>
        <taxon>ecological metagenomes</taxon>
    </lineage>
</organism>
<dbReference type="GO" id="GO:0003677">
    <property type="term" value="F:DNA binding"/>
    <property type="evidence" value="ECO:0007669"/>
    <property type="project" value="UniProtKB-KW"/>
</dbReference>
<dbReference type="SMART" id="SM00418">
    <property type="entry name" value="HTH_ARSR"/>
    <property type="match status" value="1"/>
</dbReference>
<sequence>MFDFLMVVKALADENRIRALLALRDGELCVCDIIELLDLAPSTVSKHLSILRQARFIDGRKDGRWMYYRLAGKSAPPYVQDAIEWVCGSLSKDAVAKKDARKIKQIVKNHAKKSCQT</sequence>
<protein>
    <submittedName>
        <fullName evidence="5">Arsenical resistance operon repressor</fullName>
    </submittedName>
</protein>
<dbReference type="PRINTS" id="PR00778">
    <property type="entry name" value="HTHARSR"/>
</dbReference>
<gene>
    <name evidence="5" type="ORF">MNBD_NITROSPINAE01-1322</name>
</gene>
<feature type="domain" description="HTH arsR-type" evidence="4">
    <location>
        <begin position="1"/>
        <end position="90"/>
    </location>
</feature>
<evidence type="ECO:0000256" key="3">
    <source>
        <dbReference type="ARBA" id="ARBA00023163"/>
    </source>
</evidence>
<dbReference type="CDD" id="cd00090">
    <property type="entry name" value="HTH_ARSR"/>
    <property type="match status" value="1"/>
</dbReference>
<name>A0A3B1BRZ8_9ZZZZ</name>
<keyword evidence="1" id="KW-0805">Transcription regulation</keyword>
<dbReference type="InterPro" id="IPR011991">
    <property type="entry name" value="ArsR-like_HTH"/>
</dbReference>
<dbReference type="InterPro" id="IPR001845">
    <property type="entry name" value="HTH_ArsR_DNA-bd_dom"/>
</dbReference>
<evidence type="ECO:0000256" key="1">
    <source>
        <dbReference type="ARBA" id="ARBA00023015"/>
    </source>
</evidence>
<dbReference type="InterPro" id="IPR051011">
    <property type="entry name" value="Metal_resp_trans_reg"/>
</dbReference>
<dbReference type="SUPFAM" id="SSF46785">
    <property type="entry name" value="Winged helix' DNA-binding domain"/>
    <property type="match status" value="1"/>
</dbReference>
<evidence type="ECO:0000259" key="4">
    <source>
        <dbReference type="PROSITE" id="PS50987"/>
    </source>
</evidence>
<dbReference type="GO" id="GO:0003700">
    <property type="term" value="F:DNA-binding transcription factor activity"/>
    <property type="evidence" value="ECO:0007669"/>
    <property type="project" value="InterPro"/>
</dbReference>
<dbReference type="InterPro" id="IPR036388">
    <property type="entry name" value="WH-like_DNA-bd_sf"/>
</dbReference>
<dbReference type="AlphaFoldDB" id="A0A3B1BRZ8"/>
<dbReference type="Gene3D" id="1.10.10.10">
    <property type="entry name" value="Winged helix-like DNA-binding domain superfamily/Winged helix DNA-binding domain"/>
    <property type="match status" value="1"/>
</dbReference>
<dbReference type="PANTHER" id="PTHR43132:SF6">
    <property type="entry name" value="HTH-TYPE TRANSCRIPTIONAL REPRESSOR CZRA"/>
    <property type="match status" value="1"/>
</dbReference>
<dbReference type="Pfam" id="PF01022">
    <property type="entry name" value="HTH_5"/>
    <property type="match status" value="1"/>
</dbReference>
<dbReference type="PROSITE" id="PS50987">
    <property type="entry name" value="HTH_ARSR_2"/>
    <property type="match status" value="1"/>
</dbReference>
<dbReference type="EMBL" id="UOGC01000109">
    <property type="protein sequence ID" value="VAX20699.1"/>
    <property type="molecule type" value="Genomic_DNA"/>
</dbReference>
<dbReference type="PANTHER" id="PTHR43132">
    <property type="entry name" value="ARSENICAL RESISTANCE OPERON REPRESSOR ARSR-RELATED"/>
    <property type="match status" value="1"/>
</dbReference>
<dbReference type="NCBIfam" id="NF033788">
    <property type="entry name" value="HTH_metalloreg"/>
    <property type="match status" value="1"/>
</dbReference>
<evidence type="ECO:0000256" key="2">
    <source>
        <dbReference type="ARBA" id="ARBA00023125"/>
    </source>
</evidence>
<dbReference type="InterPro" id="IPR036390">
    <property type="entry name" value="WH_DNA-bd_sf"/>
</dbReference>